<accession>A0A125W3W7</accession>
<comment type="caution">
    <text evidence="5">The sequence shown here is derived from an EMBL/GenBank/DDBJ whole genome shotgun (WGS) entry which is preliminary data.</text>
</comment>
<dbReference type="RefSeq" id="WP_002364777.1">
    <property type="nucleotide sequence ID" value="NZ_GL454471.1"/>
</dbReference>
<dbReference type="Gene3D" id="3.40.50.300">
    <property type="entry name" value="P-loop containing nucleotide triphosphate hydrolases"/>
    <property type="match status" value="1"/>
</dbReference>
<dbReference type="Proteomes" id="UP000004846">
    <property type="component" value="Unassembled WGS sequence"/>
</dbReference>
<evidence type="ECO:0000259" key="4">
    <source>
        <dbReference type="PROSITE" id="PS50893"/>
    </source>
</evidence>
<evidence type="ECO:0000256" key="3">
    <source>
        <dbReference type="ARBA" id="ARBA00022840"/>
    </source>
</evidence>
<dbReference type="InterPro" id="IPR003593">
    <property type="entry name" value="AAA+_ATPase"/>
</dbReference>
<dbReference type="GO" id="GO:0005524">
    <property type="term" value="F:ATP binding"/>
    <property type="evidence" value="ECO:0007669"/>
    <property type="project" value="UniProtKB-KW"/>
</dbReference>
<dbReference type="GO" id="GO:0016887">
    <property type="term" value="F:ATP hydrolysis activity"/>
    <property type="evidence" value="ECO:0007669"/>
    <property type="project" value="InterPro"/>
</dbReference>
<dbReference type="InterPro" id="IPR051782">
    <property type="entry name" value="ABC_Transporter_VariousFunc"/>
</dbReference>
<name>A0A125W3W7_ENTFL</name>
<dbReference type="SUPFAM" id="SSF52540">
    <property type="entry name" value="P-loop containing nucleoside triphosphate hydrolases"/>
    <property type="match status" value="1"/>
</dbReference>
<keyword evidence="2" id="KW-0547">Nucleotide-binding</keyword>
<protein>
    <submittedName>
        <fullName evidence="5">ABC transporter, ATP-binding protein</fullName>
    </submittedName>
</protein>
<dbReference type="CDD" id="cd03230">
    <property type="entry name" value="ABC_DR_subfamily_A"/>
    <property type="match status" value="1"/>
</dbReference>
<keyword evidence="3 5" id="KW-0067">ATP-binding</keyword>
<feature type="domain" description="ABC transporter" evidence="4">
    <location>
        <begin position="11"/>
        <end position="229"/>
    </location>
</feature>
<evidence type="ECO:0000256" key="2">
    <source>
        <dbReference type="ARBA" id="ARBA00022741"/>
    </source>
</evidence>
<evidence type="ECO:0000256" key="1">
    <source>
        <dbReference type="ARBA" id="ARBA00022448"/>
    </source>
</evidence>
<sequence length="231" mass="26976">MRENRSENSEIYAEDISFFYKKNYFVLEDINWKIEKGQCWGILGHNGAGKTTLSYLVLGLLKPSKGVVHNYIKKVEYLPEMGGFYERLTVRENILFKLELSREKQKSKKLTQVLKEFGLIDYEFKRVDKLSQGLKKRAALAMLFLRESEAYYFDEPTNALDPEMKKKLRQLIIHLKEAGKIILINSHDLAFVEEICTNFLILNNGKVCFNEPNIGVNLEEIYLEKVGERHE</sequence>
<reference evidence="5 6" key="1">
    <citation type="submission" date="2010-07" db="EMBL/GenBank/DDBJ databases">
        <authorList>
            <person name="Sid Ahmed O."/>
        </authorList>
    </citation>
    <scope>NUCLEOTIDE SEQUENCE [LARGE SCALE GENOMIC DNA]</scope>
    <source>
        <strain evidence="5 6">TX4248</strain>
    </source>
</reference>
<dbReference type="AlphaFoldDB" id="A0A125W3W7"/>
<dbReference type="HOGENOM" id="CLU_000604_1_2_9"/>
<dbReference type="Pfam" id="PF00005">
    <property type="entry name" value="ABC_tran"/>
    <property type="match status" value="1"/>
</dbReference>
<dbReference type="SMART" id="SM00382">
    <property type="entry name" value="AAA"/>
    <property type="match status" value="1"/>
</dbReference>
<proteinExistence type="predicted"/>
<gene>
    <name evidence="5" type="ORF">HMPREF9498_02273</name>
</gene>
<organism evidence="5 6">
    <name type="scientific">Enterococcus faecalis TX4248</name>
    <dbReference type="NCBI Taxonomy" id="749495"/>
    <lineage>
        <taxon>Bacteria</taxon>
        <taxon>Bacillati</taxon>
        <taxon>Bacillota</taxon>
        <taxon>Bacilli</taxon>
        <taxon>Lactobacillales</taxon>
        <taxon>Enterococcaceae</taxon>
        <taxon>Enterococcus</taxon>
    </lineage>
</organism>
<dbReference type="PANTHER" id="PTHR42939">
    <property type="entry name" value="ABC TRANSPORTER ATP-BINDING PROTEIN ALBC-RELATED"/>
    <property type="match status" value="1"/>
</dbReference>
<dbReference type="InterPro" id="IPR003439">
    <property type="entry name" value="ABC_transporter-like_ATP-bd"/>
</dbReference>
<dbReference type="PROSITE" id="PS50893">
    <property type="entry name" value="ABC_TRANSPORTER_2"/>
    <property type="match status" value="1"/>
</dbReference>
<keyword evidence="1" id="KW-0813">Transport</keyword>
<dbReference type="InterPro" id="IPR027417">
    <property type="entry name" value="P-loop_NTPase"/>
</dbReference>
<evidence type="ECO:0000313" key="6">
    <source>
        <dbReference type="Proteomes" id="UP000004846"/>
    </source>
</evidence>
<dbReference type="PANTHER" id="PTHR42939:SF1">
    <property type="entry name" value="ABC TRANSPORTER ATP-BINDING PROTEIN ALBC-RELATED"/>
    <property type="match status" value="1"/>
</dbReference>
<dbReference type="EMBL" id="AEBR01000076">
    <property type="protein sequence ID" value="EFM82142.1"/>
    <property type="molecule type" value="Genomic_DNA"/>
</dbReference>
<evidence type="ECO:0000313" key="5">
    <source>
        <dbReference type="EMBL" id="EFM82142.1"/>
    </source>
</evidence>